<sequence length="159" mass="18628">MNGFKKHRGLKRYYRNLATASDFDKMPWLNAGTWFDNWHHHFDWYGYGNSSFKRRKPHLDKLFRHFDMLIGKTQSLNPKFQLYAVLLDFDSASDALFLHSTNPNNSQFPFKVSDLQSVTTLKNNQLDNYINSLDGYEKLYGQAGEAFCLIFKKGVGRPF</sequence>
<comment type="caution">
    <text evidence="1">The sequence shown here is derived from an EMBL/GenBank/DDBJ whole genome shotgun (WGS) entry which is preliminary data.</text>
</comment>
<dbReference type="RefSeq" id="WP_198074031.1">
    <property type="nucleotide sequence ID" value="NZ_JAEDAE010000001.1"/>
</dbReference>
<keyword evidence="2" id="KW-1185">Reference proteome</keyword>
<gene>
    <name evidence="1" type="ORF">I7X13_01015</name>
</gene>
<organism evidence="1 2">
    <name type="scientific">Hymenobacter negativus</name>
    <dbReference type="NCBI Taxonomy" id="2795026"/>
    <lineage>
        <taxon>Bacteria</taxon>
        <taxon>Pseudomonadati</taxon>
        <taxon>Bacteroidota</taxon>
        <taxon>Cytophagia</taxon>
        <taxon>Cytophagales</taxon>
        <taxon>Hymenobacteraceae</taxon>
        <taxon>Hymenobacter</taxon>
    </lineage>
</organism>
<reference evidence="1 2" key="1">
    <citation type="submission" date="2020-12" db="EMBL/GenBank/DDBJ databases">
        <title>Hymenobacter sp.</title>
        <authorList>
            <person name="Kim M.K."/>
        </authorList>
    </citation>
    <scope>NUCLEOTIDE SEQUENCE [LARGE SCALE GENOMIC DNA]</scope>
    <source>
        <strain evidence="1 2">BT442</strain>
    </source>
</reference>
<accession>A0ABS0Q2N7</accession>
<name>A0ABS0Q2N7_9BACT</name>
<dbReference type="EMBL" id="JAEDAE010000001">
    <property type="protein sequence ID" value="MBH8556608.1"/>
    <property type="molecule type" value="Genomic_DNA"/>
</dbReference>
<dbReference type="Proteomes" id="UP000625631">
    <property type="component" value="Unassembled WGS sequence"/>
</dbReference>
<protein>
    <submittedName>
        <fullName evidence="1">Uncharacterized protein</fullName>
    </submittedName>
</protein>
<evidence type="ECO:0000313" key="2">
    <source>
        <dbReference type="Proteomes" id="UP000625631"/>
    </source>
</evidence>
<evidence type="ECO:0000313" key="1">
    <source>
        <dbReference type="EMBL" id="MBH8556608.1"/>
    </source>
</evidence>
<proteinExistence type="predicted"/>